<reference evidence="5 6" key="1">
    <citation type="submission" date="2023-07" db="EMBL/GenBank/DDBJ databases">
        <title>Genomic Encyclopedia of Type Strains, Phase IV (KMG-IV): sequencing the most valuable type-strain genomes for metagenomic binning, comparative biology and taxonomic classification.</title>
        <authorList>
            <person name="Goeker M."/>
        </authorList>
    </citation>
    <scope>NUCLEOTIDE SEQUENCE [LARGE SCALE GENOMIC DNA]</scope>
    <source>
        <strain evidence="5 6">DSM 45903</strain>
    </source>
</reference>
<evidence type="ECO:0000256" key="2">
    <source>
        <dbReference type="ARBA" id="ARBA00023125"/>
    </source>
</evidence>
<accession>A0ABU1IGZ7</accession>
<keyword evidence="2" id="KW-0238">DNA-binding</keyword>
<dbReference type="SUPFAM" id="SSF48452">
    <property type="entry name" value="TPR-like"/>
    <property type="match status" value="1"/>
</dbReference>
<evidence type="ECO:0000259" key="4">
    <source>
        <dbReference type="PROSITE" id="PS50043"/>
    </source>
</evidence>
<keyword evidence="3" id="KW-0804">Transcription</keyword>
<keyword evidence="1" id="KW-0805">Transcription regulation</keyword>
<dbReference type="PROSITE" id="PS50043">
    <property type="entry name" value="HTH_LUXR_2"/>
    <property type="match status" value="1"/>
</dbReference>
<dbReference type="PRINTS" id="PR00038">
    <property type="entry name" value="HTHLUXR"/>
</dbReference>
<dbReference type="SUPFAM" id="SSF46894">
    <property type="entry name" value="C-terminal effector domain of the bipartite response regulators"/>
    <property type="match status" value="1"/>
</dbReference>
<dbReference type="SUPFAM" id="SSF52540">
    <property type="entry name" value="P-loop containing nucleoside triphosphate hydrolases"/>
    <property type="match status" value="1"/>
</dbReference>
<protein>
    <submittedName>
        <fullName evidence="5">LuxR family maltose regulon positive regulatory protein</fullName>
    </submittedName>
</protein>
<dbReference type="PROSITE" id="PS00622">
    <property type="entry name" value="HTH_LUXR_1"/>
    <property type="match status" value="1"/>
</dbReference>
<keyword evidence="6" id="KW-1185">Reference proteome</keyword>
<organism evidence="5 6">
    <name type="scientific">Desmospora profundinema</name>
    <dbReference type="NCBI Taxonomy" id="1571184"/>
    <lineage>
        <taxon>Bacteria</taxon>
        <taxon>Bacillati</taxon>
        <taxon>Bacillota</taxon>
        <taxon>Bacilli</taxon>
        <taxon>Bacillales</taxon>
        <taxon>Thermoactinomycetaceae</taxon>
        <taxon>Desmospora</taxon>
    </lineage>
</organism>
<dbReference type="SMART" id="SM00028">
    <property type="entry name" value="TPR"/>
    <property type="match status" value="4"/>
</dbReference>
<feature type="domain" description="HTH luxR-type" evidence="4">
    <location>
        <begin position="820"/>
        <end position="885"/>
    </location>
</feature>
<dbReference type="CDD" id="cd06170">
    <property type="entry name" value="LuxR_C_like"/>
    <property type="match status" value="1"/>
</dbReference>
<dbReference type="InterPro" id="IPR016032">
    <property type="entry name" value="Sig_transdc_resp-reg_C-effctor"/>
</dbReference>
<dbReference type="Gene3D" id="1.25.40.10">
    <property type="entry name" value="Tetratricopeptide repeat domain"/>
    <property type="match status" value="1"/>
</dbReference>
<dbReference type="RefSeq" id="WP_309860796.1">
    <property type="nucleotide sequence ID" value="NZ_JAVDQG010000001.1"/>
</dbReference>
<dbReference type="InterPro" id="IPR019734">
    <property type="entry name" value="TPR_rpt"/>
</dbReference>
<dbReference type="InterPro" id="IPR000792">
    <property type="entry name" value="Tscrpt_reg_LuxR_C"/>
</dbReference>
<dbReference type="Pfam" id="PF00196">
    <property type="entry name" value="GerE"/>
    <property type="match status" value="1"/>
</dbReference>
<evidence type="ECO:0000256" key="3">
    <source>
        <dbReference type="ARBA" id="ARBA00023163"/>
    </source>
</evidence>
<comment type="caution">
    <text evidence="5">The sequence shown here is derived from an EMBL/GenBank/DDBJ whole genome shotgun (WGS) entry which is preliminary data.</text>
</comment>
<dbReference type="InterPro" id="IPR027417">
    <property type="entry name" value="P-loop_NTPase"/>
</dbReference>
<proteinExistence type="predicted"/>
<dbReference type="Gene3D" id="3.40.50.300">
    <property type="entry name" value="P-loop containing nucleotide triphosphate hydrolases"/>
    <property type="match status" value="1"/>
</dbReference>
<evidence type="ECO:0000313" key="6">
    <source>
        <dbReference type="Proteomes" id="UP001185012"/>
    </source>
</evidence>
<dbReference type="SMART" id="SM00421">
    <property type="entry name" value="HTH_LUXR"/>
    <property type="match status" value="1"/>
</dbReference>
<evidence type="ECO:0000256" key="1">
    <source>
        <dbReference type="ARBA" id="ARBA00023015"/>
    </source>
</evidence>
<dbReference type="InterPro" id="IPR011990">
    <property type="entry name" value="TPR-like_helical_dom_sf"/>
</dbReference>
<dbReference type="PANTHER" id="PTHR44688:SF25">
    <property type="entry name" value="HTH LUXR-TYPE DOMAIN-CONTAINING PROTEIN"/>
    <property type="match status" value="1"/>
</dbReference>
<dbReference type="InterPro" id="IPR059106">
    <property type="entry name" value="WHD_MalT"/>
</dbReference>
<dbReference type="Pfam" id="PF17874">
    <property type="entry name" value="TPR_MalT"/>
    <property type="match status" value="1"/>
</dbReference>
<dbReference type="InterPro" id="IPR041617">
    <property type="entry name" value="TPR_MalT"/>
</dbReference>
<sequence length="887" mass="98621">MNAQILATKLYIPSLRPKVVLRPRLTERLNEGLHHKLTLISASAGFGKTTLVSEWLSGCDRPVAWLSLDEGDNDPTRFLTYLCAALRTIGVNIGEGVFGVLQSPQSPSIESILTALINKITATTDNFILVLDDYYVIEAEPIDHALTFLLEHLPPQMHLVIATREGPRFPLTRLRVRGQLTELRVTDLRFTPSEAGDFLNQVMGLNLTLEDIARLATRTEGWIAGLQLAAISMQEHEDTTRFITSFTGSHHFVLDYLVEEVLQQQSESVLTFLLRTSILDRLCGPLCDAVLHEDVGESSSSPAPSGQETLEYLEHANLFVIPLDNERRWYRYHHLFAELLRQRLSQSLADEKMSVDKLHMRASVWYEENGLEIEAFHHAAAANDVERAARLMEGEGLPLHLRGAVAPVLNWLESLPTTVLDTRPSLWVMYASALLTAGQLNGVEQKLQAAEKALQDTVPDERTQNLVGHIAAIRAAMAVSQHQIETIIAQSRRALEYLHPDNLPIRTATTWALGYAYYLQGDRAAANQAYTEALSISRTIGHTIITIMSAIGLGHLQEAENQLDTAIQTYRRVLQLAGDPPLPAACEAHLGLARIFYEWNDLDAALQHGQQSIQLAHQLENTDRIVASEVFLARLKLAQGDVAGAAAMLAKSGQFAHRHHFMFQVSEIAAAQVLTLLHRGNVVAAARLAQKHELPLSQARVYLAQGDTSTALKVLGPLRQQAEAKGWEDERLRVMVLQAVVLHVHGEKAEAVKQLEEALALAEPGGFIRTFVDEGVPMERLLSEAAAYGIMPEYIDQLLNVFEEEQKRVDKSSLPPESPVQPLMEPLSERELQVLQLVAQGLSNREISERLFLALSTVKGHNRNIFNKLQVQRRTEAVARARELGLL</sequence>
<dbReference type="Gene3D" id="1.10.10.10">
    <property type="entry name" value="Winged helix-like DNA-binding domain superfamily/Winged helix DNA-binding domain"/>
    <property type="match status" value="1"/>
</dbReference>
<evidence type="ECO:0000313" key="5">
    <source>
        <dbReference type="EMBL" id="MDR6224057.1"/>
    </source>
</evidence>
<name>A0ABU1IGZ7_9BACL</name>
<dbReference type="InterPro" id="IPR036388">
    <property type="entry name" value="WH-like_DNA-bd_sf"/>
</dbReference>
<dbReference type="Proteomes" id="UP001185012">
    <property type="component" value="Unassembled WGS sequence"/>
</dbReference>
<dbReference type="PANTHER" id="PTHR44688">
    <property type="entry name" value="DNA-BINDING TRANSCRIPTIONAL ACTIVATOR DEVR_DOSR"/>
    <property type="match status" value="1"/>
</dbReference>
<dbReference type="EMBL" id="JAVDQG010000001">
    <property type="protein sequence ID" value="MDR6224057.1"/>
    <property type="molecule type" value="Genomic_DNA"/>
</dbReference>
<dbReference type="Pfam" id="PF25873">
    <property type="entry name" value="WHD_MalT"/>
    <property type="match status" value="1"/>
</dbReference>
<gene>
    <name evidence="5" type="ORF">JOE21_000045</name>
</gene>